<dbReference type="Gene3D" id="3.30.160.150">
    <property type="entry name" value="Lipoprotein like domain"/>
    <property type="match status" value="1"/>
</dbReference>
<accession>A0A1L3ZWT8</accession>
<dbReference type="Pfam" id="PF04390">
    <property type="entry name" value="LptE"/>
    <property type="match status" value="1"/>
</dbReference>
<protein>
    <recommendedName>
        <fullName evidence="4">Secreted (Periplasmic)-like protein</fullName>
    </recommendedName>
</protein>
<evidence type="ECO:0000313" key="3">
    <source>
        <dbReference type="Proteomes" id="UP000182063"/>
    </source>
</evidence>
<dbReference type="GO" id="GO:0019867">
    <property type="term" value="C:outer membrane"/>
    <property type="evidence" value="ECO:0007669"/>
    <property type="project" value="InterPro"/>
</dbReference>
<organism evidence="2 3">
    <name type="scientific">Tardibacter chloracetimidivorans</name>
    <dbReference type="NCBI Taxonomy" id="1921510"/>
    <lineage>
        <taxon>Bacteria</taxon>
        <taxon>Pseudomonadati</taxon>
        <taxon>Pseudomonadota</taxon>
        <taxon>Alphaproteobacteria</taxon>
        <taxon>Sphingomonadales</taxon>
        <taxon>Sphingomonadaceae</taxon>
        <taxon>Tardibacter</taxon>
    </lineage>
</organism>
<dbReference type="Proteomes" id="UP000182063">
    <property type="component" value="Chromosome"/>
</dbReference>
<proteinExistence type="predicted"/>
<dbReference type="RefSeq" id="WP_072597878.1">
    <property type="nucleotide sequence ID" value="NZ_CP018221.1"/>
</dbReference>
<dbReference type="InterPro" id="IPR007485">
    <property type="entry name" value="LPS_assembly_LptE"/>
</dbReference>
<gene>
    <name evidence="2" type="ORF">BSL82_12905</name>
</gene>
<feature type="chain" id="PRO_5012769538" description="Secreted (Periplasmic)-like protein" evidence="1">
    <location>
        <begin position="26"/>
        <end position="164"/>
    </location>
</feature>
<sequence>MIGRAVLALAALCALSGCQLSPIYAGGGSGAVAAALRNVDVAPIENRSGWLVRQALIDRLGTPEGTASYRIEVELDDQIEGFGIRLDDAITRERRTLRARYRLVSADNGQVLLDAAAASDAGIDVTTSEYATIAAEQTALERLSEDIADQISTRVALYIRNRKP</sequence>
<dbReference type="OrthoDB" id="7471538at2"/>
<feature type="signal peptide" evidence="1">
    <location>
        <begin position="1"/>
        <end position="25"/>
    </location>
</feature>
<dbReference type="GO" id="GO:0043165">
    <property type="term" value="P:Gram-negative-bacterium-type cell outer membrane assembly"/>
    <property type="evidence" value="ECO:0007669"/>
    <property type="project" value="InterPro"/>
</dbReference>
<dbReference type="STRING" id="1921510.BSL82_12905"/>
<dbReference type="KEGG" id="sphj:BSL82_12905"/>
<evidence type="ECO:0000313" key="2">
    <source>
        <dbReference type="EMBL" id="API60093.1"/>
    </source>
</evidence>
<dbReference type="PROSITE" id="PS51257">
    <property type="entry name" value="PROKAR_LIPOPROTEIN"/>
    <property type="match status" value="1"/>
</dbReference>
<keyword evidence="1" id="KW-0732">Signal</keyword>
<keyword evidence="3" id="KW-1185">Reference proteome</keyword>
<name>A0A1L3ZWT8_9SPHN</name>
<reference evidence="3" key="1">
    <citation type="submission" date="2016-11" db="EMBL/GenBank/DDBJ databases">
        <title>Complete Genome Sequence of alachlor-degrading Sphingomonas sp. strain JJ-A5.</title>
        <authorList>
            <person name="Lee H."/>
            <person name="Ka J.-O."/>
        </authorList>
    </citation>
    <scope>NUCLEOTIDE SEQUENCE [LARGE SCALE GENOMIC DNA]</scope>
    <source>
        <strain evidence="3">JJ-A5</strain>
    </source>
</reference>
<dbReference type="EMBL" id="CP018221">
    <property type="protein sequence ID" value="API60093.1"/>
    <property type="molecule type" value="Genomic_DNA"/>
</dbReference>
<evidence type="ECO:0000256" key="1">
    <source>
        <dbReference type="SAM" id="SignalP"/>
    </source>
</evidence>
<dbReference type="AlphaFoldDB" id="A0A1L3ZWT8"/>
<evidence type="ECO:0008006" key="4">
    <source>
        <dbReference type="Google" id="ProtNLM"/>
    </source>
</evidence>